<evidence type="ECO:0008006" key="23">
    <source>
        <dbReference type="Google" id="ProtNLM"/>
    </source>
</evidence>
<feature type="domain" description="RING-type" evidence="19">
    <location>
        <begin position="599"/>
        <end position="666"/>
    </location>
</feature>
<keyword evidence="6" id="KW-0812">Transmembrane</keyword>
<dbReference type="GO" id="GO:0008270">
    <property type="term" value="F:zinc ion binding"/>
    <property type="evidence" value="ECO:0007669"/>
    <property type="project" value="UniProtKB-KW"/>
</dbReference>
<keyword evidence="8" id="KW-0677">Repeat</keyword>
<dbReference type="InterPro" id="IPR017907">
    <property type="entry name" value="Znf_RING_CS"/>
</dbReference>
<evidence type="ECO:0000259" key="18">
    <source>
        <dbReference type="PROSITE" id="PS50004"/>
    </source>
</evidence>
<dbReference type="InterPro" id="IPR013083">
    <property type="entry name" value="Znf_RING/FYVE/PHD"/>
</dbReference>
<accession>A0AAD6B5L9</accession>
<evidence type="ECO:0000313" key="21">
    <source>
        <dbReference type="EMBL" id="KAJ4937293.1"/>
    </source>
</evidence>
<evidence type="ECO:0000256" key="2">
    <source>
        <dbReference type="ARBA" id="ARBA00004477"/>
    </source>
</evidence>
<evidence type="ECO:0000259" key="20">
    <source>
        <dbReference type="PROSITE" id="PS51847"/>
    </source>
</evidence>
<keyword evidence="13" id="KW-1133">Transmembrane helix</keyword>
<dbReference type="CDD" id="cd04030">
    <property type="entry name" value="C2C_KIAA1228"/>
    <property type="match status" value="1"/>
</dbReference>
<dbReference type="FunFam" id="2.60.40.150:FF:000025">
    <property type="entry name" value="Extended synaptotagmin 2"/>
    <property type="match status" value="1"/>
</dbReference>
<evidence type="ECO:0000313" key="22">
    <source>
        <dbReference type="Proteomes" id="UP001219934"/>
    </source>
</evidence>
<keyword evidence="15" id="KW-0446">Lipid-binding</keyword>
<evidence type="ECO:0000256" key="12">
    <source>
        <dbReference type="ARBA" id="ARBA00022837"/>
    </source>
</evidence>
<dbReference type="InterPro" id="IPR000008">
    <property type="entry name" value="C2_dom"/>
</dbReference>
<evidence type="ECO:0000256" key="11">
    <source>
        <dbReference type="ARBA" id="ARBA00022833"/>
    </source>
</evidence>
<proteinExistence type="inferred from homology"/>
<reference evidence="21" key="1">
    <citation type="submission" date="2022-11" db="EMBL/GenBank/DDBJ databases">
        <title>Chromosome-level genome of Pogonophryne albipinna.</title>
        <authorList>
            <person name="Jo E."/>
        </authorList>
    </citation>
    <scope>NUCLEOTIDE SEQUENCE</scope>
    <source>
        <strain evidence="21">SGF0006</strain>
        <tissue evidence="21">Muscle</tissue>
    </source>
</reference>
<evidence type="ECO:0000256" key="8">
    <source>
        <dbReference type="ARBA" id="ARBA00022737"/>
    </source>
</evidence>
<evidence type="ECO:0000256" key="3">
    <source>
        <dbReference type="ARBA" id="ARBA00005867"/>
    </source>
</evidence>
<feature type="domain" description="SMP-LTD" evidence="20">
    <location>
        <begin position="1"/>
        <end position="166"/>
    </location>
</feature>
<comment type="subcellular location">
    <subcellularLocation>
        <location evidence="1">Cell membrane</location>
        <topology evidence="1">Peripheral membrane protein</topology>
    </subcellularLocation>
    <subcellularLocation>
        <location evidence="2">Endoplasmic reticulum membrane</location>
        <topology evidence="2">Multi-pass membrane protein</topology>
    </subcellularLocation>
</comment>
<dbReference type="SMART" id="SM00239">
    <property type="entry name" value="C2"/>
    <property type="match status" value="3"/>
</dbReference>
<evidence type="ECO:0000256" key="14">
    <source>
        <dbReference type="ARBA" id="ARBA00023055"/>
    </source>
</evidence>
<evidence type="ECO:0000256" key="9">
    <source>
        <dbReference type="ARBA" id="ARBA00022771"/>
    </source>
</evidence>
<dbReference type="GO" id="GO:0006869">
    <property type="term" value="P:lipid transport"/>
    <property type="evidence" value="ECO:0007669"/>
    <property type="project" value="UniProtKB-KW"/>
</dbReference>
<keyword evidence="7" id="KW-0479">Metal-binding</keyword>
<evidence type="ECO:0000256" key="7">
    <source>
        <dbReference type="ARBA" id="ARBA00022723"/>
    </source>
</evidence>
<dbReference type="Pfam" id="PF17047">
    <property type="entry name" value="SMP_LBD"/>
    <property type="match status" value="1"/>
</dbReference>
<keyword evidence="22" id="KW-1185">Reference proteome</keyword>
<evidence type="ECO:0000256" key="15">
    <source>
        <dbReference type="ARBA" id="ARBA00023121"/>
    </source>
</evidence>
<dbReference type="GO" id="GO:0061817">
    <property type="term" value="P:endoplasmic reticulum-plasma membrane tethering"/>
    <property type="evidence" value="ECO:0007669"/>
    <property type="project" value="InterPro"/>
</dbReference>
<dbReference type="SUPFAM" id="SSF49562">
    <property type="entry name" value="C2 domain (Calcium/lipid-binding domain, CaLB)"/>
    <property type="match status" value="3"/>
</dbReference>
<dbReference type="InterPro" id="IPR037749">
    <property type="entry name" value="Ext_Synaptotagmin_C2B"/>
</dbReference>
<dbReference type="Gene3D" id="2.60.40.150">
    <property type="entry name" value="C2 domain"/>
    <property type="match status" value="3"/>
</dbReference>
<comment type="caution">
    <text evidence="21">The sequence shown here is derived from an EMBL/GenBank/DDBJ whole genome shotgun (WGS) entry which is preliminary data.</text>
</comment>
<dbReference type="FunFam" id="2.60.40.150:FF:000078">
    <property type="entry name" value="Extended synaptotagmin 2"/>
    <property type="match status" value="1"/>
</dbReference>
<evidence type="ECO:0000256" key="4">
    <source>
        <dbReference type="ARBA" id="ARBA00022448"/>
    </source>
</evidence>
<feature type="domain" description="C2" evidence="18">
    <location>
        <begin position="478"/>
        <end position="600"/>
    </location>
</feature>
<dbReference type="GO" id="GO:0035091">
    <property type="term" value="F:phosphatidylinositol binding"/>
    <property type="evidence" value="ECO:0007669"/>
    <property type="project" value="TreeGrafter"/>
</dbReference>
<dbReference type="Pfam" id="PF15227">
    <property type="entry name" value="zf-C3HC4_4"/>
    <property type="match status" value="1"/>
</dbReference>
<dbReference type="PROSITE" id="PS50004">
    <property type="entry name" value="C2"/>
    <property type="match status" value="3"/>
</dbReference>
<keyword evidence="11" id="KW-0862">Zinc</keyword>
<evidence type="ECO:0000256" key="17">
    <source>
        <dbReference type="PROSITE-ProRule" id="PRU00175"/>
    </source>
</evidence>
<keyword evidence="16" id="KW-0472">Membrane</keyword>
<keyword evidence="4" id="KW-0813">Transport</keyword>
<feature type="non-terminal residue" evidence="21">
    <location>
        <position position="775"/>
    </location>
</feature>
<dbReference type="InterPro" id="IPR035892">
    <property type="entry name" value="C2_domain_sf"/>
</dbReference>
<dbReference type="InterPro" id="IPR031468">
    <property type="entry name" value="SMP_LBD"/>
</dbReference>
<dbReference type="Proteomes" id="UP001219934">
    <property type="component" value="Unassembled WGS sequence"/>
</dbReference>
<evidence type="ECO:0000256" key="5">
    <source>
        <dbReference type="ARBA" id="ARBA00022475"/>
    </source>
</evidence>
<dbReference type="PANTHER" id="PTHR45761:SF2">
    <property type="entry name" value="EXTENDED SYNAPTOTAGMIN-2"/>
    <property type="match status" value="1"/>
</dbReference>
<protein>
    <recommendedName>
        <fullName evidence="23">Extended synaptotagmin 2</fullName>
    </recommendedName>
</protein>
<comment type="similarity">
    <text evidence="3">Belongs to the extended synaptotagmin family.</text>
</comment>
<dbReference type="InterPro" id="IPR051634">
    <property type="entry name" value="Extended_Synaptotagmin"/>
</dbReference>
<keyword evidence="14" id="KW-0445">Lipid transport</keyword>
<keyword evidence="5" id="KW-1003">Cell membrane</keyword>
<dbReference type="PROSITE" id="PS50089">
    <property type="entry name" value="ZF_RING_2"/>
    <property type="match status" value="1"/>
</dbReference>
<dbReference type="InterPro" id="IPR039010">
    <property type="entry name" value="Synaptotagmin_SMP"/>
</dbReference>
<dbReference type="InterPro" id="IPR001841">
    <property type="entry name" value="Znf_RING"/>
</dbReference>
<organism evidence="21 22">
    <name type="scientific">Pogonophryne albipinna</name>
    <dbReference type="NCBI Taxonomy" id="1090488"/>
    <lineage>
        <taxon>Eukaryota</taxon>
        <taxon>Metazoa</taxon>
        <taxon>Chordata</taxon>
        <taxon>Craniata</taxon>
        <taxon>Vertebrata</taxon>
        <taxon>Euteleostomi</taxon>
        <taxon>Actinopterygii</taxon>
        <taxon>Neopterygii</taxon>
        <taxon>Teleostei</taxon>
        <taxon>Neoteleostei</taxon>
        <taxon>Acanthomorphata</taxon>
        <taxon>Eupercaria</taxon>
        <taxon>Perciformes</taxon>
        <taxon>Notothenioidei</taxon>
        <taxon>Pogonophryne</taxon>
    </lineage>
</organism>
<feature type="domain" description="C2" evidence="18">
    <location>
        <begin position="165"/>
        <end position="286"/>
    </location>
</feature>
<keyword evidence="12" id="KW-0106">Calcium</keyword>
<keyword evidence="9 17" id="KW-0863">Zinc-finger</keyword>
<evidence type="ECO:0000259" key="19">
    <source>
        <dbReference type="PROSITE" id="PS50089"/>
    </source>
</evidence>
<dbReference type="PANTHER" id="PTHR45761">
    <property type="entry name" value="EXTENDED SYNAPTOTAGMIN-LIKE PROTEIN 2, ISOFORM C"/>
    <property type="match status" value="1"/>
</dbReference>
<dbReference type="CDD" id="cd04050">
    <property type="entry name" value="C2B_Synaptotagmin-like"/>
    <property type="match status" value="1"/>
</dbReference>
<dbReference type="InterPro" id="IPR037733">
    <property type="entry name" value="Ext_Synaptotagmin_C2A"/>
</dbReference>
<dbReference type="PROSITE" id="PS51847">
    <property type="entry name" value="SMP"/>
    <property type="match status" value="1"/>
</dbReference>
<dbReference type="GO" id="GO:0008429">
    <property type="term" value="F:phosphatidylethanolamine binding"/>
    <property type="evidence" value="ECO:0007669"/>
    <property type="project" value="TreeGrafter"/>
</dbReference>
<gene>
    <name evidence="21" type="ORF">JOQ06_001872</name>
</gene>
<dbReference type="Gene3D" id="3.30.40.10">
    <property type="entry name" value="Zinc/RING finger domain, C3HC4 (zinc finger)"/>
    <property type="match status" value="1"/>
</dbReference>
<evidence type="ECO:0000256" key="13">
    <source>
        <dbReference type="ARBA" id="ARBA00022989"/>
    </source>
</evidence>
<name>A0AAD6B5L9_9TELE</name>
<dbReference type="GO" id="GO:0005509">
    <property type="term" value="F:calcium ion binding"/>
    <property type="evidence" value="ECO:0007669"/>
    <property type="project" value="TreeGrafter"/>
</dbReference>
<dbReference type="InterPro" id="IPR037752">
    <property type="entry name" value="C2C_KIAA1228"/>
</dbReference>
<dbReference type="AlphaFoldDB" id="A0AAD6B5L9"/>
<feature type="domain" description="C2" evidence="18">
    <location>
        <begin position="313"/>
        <end position="433"/>
    </location>
</feature>
<dbReference type="GO" id="GO:0005789">
    <property type="term" value="C:endoplasmic reticulum membrane"/>
    <property type="evidence" value="ECO:0007669"/>
    <property type="project" value="UniProtKB-SubCell"/>
</dbReference>
<keyword evidence="10" id="KW-0256">Endoplasmic reticulum</keyword>
<evidence type="ECO:0000256" key="16">
    <source>
        <dbReference type="ARBA" id="ARBA00023136"/>
    </source>
</evidence>
<dbReference type="SUPFAM" id="SSF57850">
    <property type="entry name" value="RING/U-box"/>
    <property type="match status" value="1"/>
</dbReference>
<evidence type="ECO:0000256" key="10">
    <source>
        <dbReference type="ARBA" id="ARBA00022824"/>
    </source>
</evidence>
<dbReference type="GO" id="GO:0031210">
    <property type="term" value="F:phosphatidylcholine binding"/>
    <property type="evidence" value="ECO:0007669"/>
    <property type="project" value="TreeGrafter"/>
</dbReference>
<dbReference type="Pfam" id="PF00168">
    <property type="entry name" value="C2"/>
    <property type="match status" value="3"/>
</dbReference>
<evidence type="ECO:0000256" key="1">
    <source>
        <dbReference type="ARBA" id="ARBA00004202"/>
    </source>
</evidence>
<dbReference type="GO" id="GO:0005886">
    <property type="term" value="C:plasma membrane"/>
    <property type="evidence" value="ECO:0007669"/>
    <property type="project" value="UniProtKB-SubCell"/>
</dbReference>
<dbReference type="CDD" id="cd08391">
    <property type="entry name" value="C2A_C2C_Synaptotagmin_like"/>
    <property type="match status" value="1"/>
</dbReference>
<dbReference type="EMBL" id="JAPTMU010000010">
    <property type="protein sequence ID" value="KAJ4937293.1"/>
    <property type="molecule type" value="Genomic_DNA"/>
</dbReference>
<sequence>MWPFISQFVDKLFRETIEPAVKAANPHLSSFCFTKIDLGDKPLRVNGVKVYTENVDKRQVIMDLQISFVGNTEIDVDIKKYYCRAGIKSIQLHGTLRVVMEPLLGDMPLIGALSVFFLKKPLLDINWSGLTNMLDIPGVSGLCDNIIQDVIYSFLVLPNRITIPLVGEAQLAQLRFPIPQGVLRIHFIEAQELLGKDKFLGGLIKGKSDPYGVIKVGTQLFQSKVIHETVNPKWNEVYEALMYEHAGPNMLEIELFDEDTDKDDFLGSLIINVAELQKEQNVDEWFVIEDVATGKIHLKLEWLSLLPSPEKLDQALTRIKADRNQANDGLSSALLVVFLDSARNLPSGKKVTSDPNPFVQFRVGHKSYDSKVRYKTNEPVWEEAFTFLIHNPRSQELEVEVKDEKHECTLGVLTVLMSAQDVLNRRKEANDPYHSQYLAGGKELTPSIASDISNPYATQELQQRLALLQNGSGPGHFPLGEIQLTIRHSSQRNKLIVVVHGCRNLIAFTDHGSDPYVRLYLLPDKRRSGRRKTHTFKKTLNPVYDQTYEFSVSLVELHRRTLDVAVKNGGGLLSKHKGLLGKVLVDLTYEDTSKGWTQCYESLVELHRRTLDVAVKNRGGLLSKHKGLLGKDPVTTSCGHSYCMDCIKTHWDGDDEKEVYSCPQCRKSFSPRPVLLKNTMLADLVEKLKKTGLQTRYKTNEPVWEEALTFLSITPAARRWRSSYESLVELHRRTLDVAVKNRGGLLSKHKGLLGKGFYRHKFRYNQVFQMLFMNQ</sequence>
<dbReference type="PROSITE" id="PS00518">
    <property type="entry name" value="ZF_RING_1"/>
    <property type="match status" value="1"/>
</dbReference>
<dbReference type="GO" id="GO:0005544">
    <property type="term" value="F:calcium-dependent phospholipid binding"/>
    <property type="evidence" value="ECO:0007669"/>
    <property type="project" value="TreeGrafter"/>
</dbReference>
<evidence type="ECO:0000256" key="6">
    <source>
        <dbReference type="ARBA" id="ARBA00022692"/>
    </source>
</evidence>